<dbReference type="GO" id="GO:0035973">
    <property type="term" value="P:aggrephagy"/>
    <property type="evidence" value="ECO:0007669"/>
    <property type="project" value="TreeGrafter"/>
</dbReference>
<keyword evidence="4" id="KW-0813">Transport</keyword>
<dbReference type="EMBL" id="BMAU01021343">
    <property type="protein sequence ID" value="GFY17230.1"/>
    <property type="molecule type" value="Genomic_DNA"/>
</dbReference>
<keyword evidence="7 12" id="KW-0378">Hydrolase</keyword>
<protein>
    <recommendedName>
        <fullName evidence="12">Cysteine protease</fullName>
        <ecNumber evidence="12">3.4.22.-</ecNumber>
    </recommendedName>
</protein>
<dbReference type="PANTHER" id="PTHR22624:SF49">
    <property type="entry name" value="CYSTEINE PROTEASE"/>
    <property type="match status" value="1"/>
</dbReference>
<evidence type="ECO:0000256" key="3">
    <source>
        <dbReference type="ARBA" id="ARBA00010958"/>
    </source>
</evidence>
<evidence type="ECO:0000313" key="17">
    <source>
        <dbReference type="Proteomes" id="UP000887159"/>
    </source>
</evidence>
<dbReference type="EC" id="3.4.22.-" evidence="12"/>
<dbReference type="GO" id="GO:0005737">
    <property type="term" value="C:cytoplasm"/>
    <property type="evidence" value="ECO:0007669"/>
    <property type="project" value="UniProtKB-SubCell"/>
</dbReference>
<feature type="domain" description="Tc1-like transposase DDE" evidence="15">
    <location>
        <begin position="147"/>
        <end position="293"/>
    </location>
</feature>
<organism evidence="16 17">
    <name type="scientific">Trichonephila clavipes</name>
    <name type="common">Golden silk orbweaver</name>
    <name type="synonym">Nephila clavipes</name>
    <dbReference type="NCBI Taxonomy" id="2585209"/>
    <lineage>
        <taxon>Eukaryota</taxon>
        <taxon>Metazoa</taxon>
        <taxon>Ecdysozoa</taxon>
        <taxon>Arthropoda</taxon>
        <taxon>Chelicerata</taxon>
        <taxon>Arachnida</taxon>
        <taxon>Araneae</taxon>
        <taxon>Araneomorphae</taxon>
        <taxon>Entelegynae</taxon>
        <taxon>Araneoidea</taxon>
        <taxon>Nephilidae</taxon>
        <taxon>Trichonephila</taxon>
    </lineage>
</organism>
<dbReference type="InterPro" id="IPR009057">
    <property type="entry name" value="Homeodomain-like_sf"/>
</dbReference>
<evidence type="ECO:0000256" key="7">
    <source>
        <dbReference type="ARBA" id="ARBA00022801"/>
    </source>
</evidence>
<dbReference type="GO" id="GO:0004197">
    <property type="term" value="F:cysteine-type endopeptidase activity"/>
    <property type="evidence" value="ECO:0007669"/>
    <property type="project" value="TreeGrafter"/>
</dbReference>
<evidence type="ECO:0000256" key="4">
    <source>
        <dbReference type="ARBA" id="ARBA00022448"/>
    </source>
</evidence>
<dbReference type="AlphaFoldDB" id="A0A8X6ST29"/>
<sequence>MSSRHHIDDFMRGRIIGKIEEGRKITDVAREFDIAHSVVSRLWKSFKNTGMCSRRHGGGHVRSTTPAEDRYIVLSAKRNRRTTAQQVANQFLAASEKQISRKTVARRLRGGGRRHVACFPLTRQHRTARFQWCREHHNWTEQDWACVLFSDESRFSLSSDCRCQLIWRESGTAYRPENIQEKDRYPTCSIMVWAGIMINGRMRLHLVANGTMMGQQYIDEVLLPHVRLFHGAVGDKFVFMDDNATCHRTLAVQDCLDSEGIQRLVWPARSPDLNPIGNVWDALGRQVAGRNYPPTNKNTLIHALTEEWDKLPQQLLDNVVQRETSLTSDSGWGCMHRCGQMILAQAFLLHHFGRDWKWDKSILNEEYFKIISKFDDRPECPYSIHKIAMMGHVMDKGIGQWFGPNTIVQVLKKLVEDDPDNEMILYVAMDNMVIKSEIRKLFRKKGATSCGTESQNLENSSSSIFQCSSIEPSQSSQTVSNEKENPVIVTIPLRLGLADIMPVYFEKLKEVFKLKQFIGMIGGRTNHASYFIGYIGNELINLDPHTTQLHRPDEIDDQTYHCDNPSRMKFSDLDPSIALCFYFESEADFLQWCEVVKKDILEPEKDAIFEVLEENITMLPYVDIDDSDDINTPLNSGDRFYTSDDEFELLM</sequence>
<dbReference type="InterPro" id="IPR038765">
    <property type="entry name" value="Papain-like_cys_pep_sf"/>
</dbReference>
<evidence type="ECO:0000256" key="11">
    <source>
        <dbReference type="ARBA" id="ARBA00029362"/>
    </source>
</evidence>
<evidence type="ECO:0000256" key="10">
    <source>
        <dbReference type="ARBA" id="ARBA00023006"/>
    </source>
</evidence>
<gene>
    <name evidence="16" type="primary">atg4b</name>
    <name evidence="16" type="ORF">TNCV_1090061</name>
</gene>
<dbReference type="InterPro" id="IPR038717">
    <property type="entry name" value="Tc1-like_DDE_dom"/>
</dbReference>
<evidence type="ECO:0000313" key="16">
    <source>
        <dbReference type="EMBL" id="GFY17230.1"/>
    </source>
</evidence>
<comment type="function">
    <text evidence="12">Cysteine protease that plays a key role in autophagy by mediating both proteolytic activation and delipidation of ATG8 family proteins.</text>
</comment>
<keyword evidence="6 12" id="KW-0645">Protease</keyword>
<comment type="similarity">
    <text evidence="3 12">Belongs to the peptidase C54 family.</text>
</comment>
<dbReference type="InterPro" id="IPR046792">
    <property type="entry name" value="Peptidase_C54_cat"/>
</dbReference>
<dbReference type="Gene3D" id="3.30.420.10">
    <property type="entry name" value="Ribonuclease H-like superfamily/Ribonuclease H"/>
    <property type="match status" value="1"/>
</dbReference>
<dbReference type="GO" id="GO:0034727">
    <property type="term" value="P:piecemeal microautophagy of the nucleus"/>
    <property type="evidence" value="ECO:0007669"/>
    <property type="project" value="TreeGrafter"/>
</dbReference>
<dbReference type="Pfam" id="PF01498">
    <property type="entry name" value="HTH_Tnp_Tc3_2"/>
    <property type="match status" value="1"/>
</dbReference>
<evidence type="ECO:0000256" key="5">
    <source>
        <dbReference type="ARBA" id="ARBA00022490"/>
    </source>
</evidence>
<proteinExistence type="inferred from homology"/>
<dbReference type="SUPFAM" id="SSF46689">
    <property type="entry name" value="Homeodomain-like"/>
    <property type="match status" value="1"/>
</dbReference>
<keyword evidence="10 12" id="KW-0072">Autophagy</keyword>
<dbReference type="Pfam" id="PF13358">
    <property type="entry name" value="DDE_3"/>
    <property type="match status" value="1"/>
</dbReference>
<dbReference type="PANTHER" id="PTHR22624">
    <property type="entry name" value="CYSTEINE PROTEASE ATG4"/>
    <property type="match status" value="1"/>
</dbReference>
<evidence type="ECO:0000259" key="15">
    <source>
        <dbReference type="Pfam" id="PF13358"/>
    </source>
</evidence>
<feature type="domain" description="Peptidase C54 catalytic" evidence="14">
    <location>
        <begin position="323"/>
        <end position="594"/>
    </location>
</feature>
<dbReference type="Proteomes" id="UP000887159">
    <property type="component" value="Unassembled WGS sequence"/>
</dbReference>
<evidence type="ECO:0000259" key="13">
    <source>
        <dbReference type="Pfam" id="PF01498"/>
    </source>
</evidence>
<dbReference type="GO" id="GO:0015031">
    <property type="term" value="P:protein transport"/>
    <property type="evidence" value="ECO:0007669"/>
    <property type="project" value="UniProtKB-KW"/>
</dbReference>
<dbReference type="GO" id="GO:0000045">
    <property type="term" value="P:autophagosome assembly"/>
    <property type="evidence" value="ECO:0007669"/>
    <property type="project" value="TreeGrafter"/>
</dbReference>
<comment type="subcellular location">
    <subcellularLocation>
        <location evidence="2 12">Cytoplasm</location>
    </subcellularLocation>
    <subcellularLocation>
        <location evidence="1">Nucleus</location>
    </subcellularLocation>
</comment>
<comment type="catalytic activity">
    <reaction evidence="11">
        <text>[protein]-C-terminal L-amino acid-glycyl-phosphatidylethanolamide + H2O = [protein]-C-terminal L-amino acid-glycine + a 1,2-diacyl-sn-glycero-3-phosphoethanolamine</text>
        <dbReference type="Rhea" id="RHEA:67548"/>
        <dbReference type="Rhea" id="RHEA-COMP:17323"/>
        <dbReference type="Rhea" id="RHEA-COMP:17324"/>
        <dbReference type="ChEBI" id="CHEBI:15377"/>
        <dbReference type="ChEBI" id="CHEBI:64612"/>
        <dbReference type="ChEBI" id="CHEBI:172940"/>
        <dbReference type="ChEBI" id="CHEBI:172941"/>
    </reaction>
    <physiologicalReaction direction="left-to-right" evidence="11">
        <dbReference type="Rhea" id="RHEA:67549"/>
    </physiologicalReaction>
</comment>
<comment type="caution">
    <text evidence="16">The sequence shown here is derived from an EMBL/GenBank/DDBJ whole genome shotgun (WGS) entry which is preliminary data.</text>
</comment>
<dbReference type="InterPro" id="IPR005078">
    <property type="entry name" value="Peptidase_C54"/>
</dbReference>
<dbReference type="GO" id="GO:0015074">
    <property type="term" value="P:DNA integration"/>
    <property type="evidence" value="ECO:0007669"/>
    <property type="project" value="InterPro"/>
</dbReference>
<keyword evidence="5 12" id="KW-0963">Cytoplasm</keyword>
<dbReference type="GO" id="GO:0000423">
    <property type="term" value="P:mitophagy"/>
    <property type="evidence" value="ECO:0007669"/>
    <property type="project" value="TreeGrafter"/>
</dbReference>
<dbReference type="InterPro" id="IPR036397">
    <property type="entry name" value="RNaseH_sf"/>
</dbReference>
<evidence type="ECO:0000256" key="2">
    <source>
        <dbReference type="ARBA" id="ARBA00004496"/>
    </source>
</evidence>
<dbReference type="GO" id="GO:0005634">
    <property type="term" value="C:nucleus"/>
    <property type="evidence" value="ECO:0007669"/>
    <property type="project" value="UniProtKB-SubCell"/>
</dbReference>
<keyword evidence="8" id="KW-0788">Thiol protease</keyword>
<dbReference type="Pfam" id="PF03416">
    <property type="entry name" value="Peptidase_C54"/>
    <property type="match status" value="1"/>
</dbReference>
<dbReference type="GO" id="GO:0006313">
    <property type="term" value="P:DNA transposition"/>
    <property type="evidence" value="ECO:0007669"/>
    <property type="project" value="InterPro"/>
</dbReference>
<evidence type="ECO:0000256" key="8">
    <source>
        <dbReference type="ARBA" id="ARBA00022807"/>
    </source>
</evidence>
<reference evidence="16" key="1">
    <citation type="submission" date="2020-08" db="EMBL/GenBank/DDBJ databases">
        <title>Multicomponent nature underlies the extraordinary mechanical properties of spider dragline silk.</title>
        <authorList>
            <person name="Kono N."/>
            <person name="Nakamura H."/>
            <person name="Mori M."/>
            <person name="Yoshida Y."/>
            <person name="Ohtoshi R."/>
            <person name="Malay A.D."/>
            <person name="Moran D.A.P."/>
            <person name="Tomita M."/>
            <person name="Numata K."/>
            <person name="Arakawa K."/>
        </authorList>
    </citation>
    <scope>NUCLEOTIDE SEQUENCE</scope>
</reference>
<evidence type="ECO:0000256" key="9">
    <source>
        <dbReference type="ARBA" id="ARBA00022927"/>
    </source>
</evidence>
<dbReference type="GO" id="GO:0019786">
    <property type="term" value="F:protein-phosphatidylethanolamide deconjugating activity"/>
    <property type="evidence" value="ECO:0007669"/>
    <property type="project" value="InterPro"/>
</dbReference>
<dbReference type="InterPro" id="IPR002492">
    <property type="entry name" value="Transposase_Tc1-like"/>
</dbReference>
<evidence type="ECO:0000256" key="6">
    <source>
        <dbReference type="ARBA" id="ARBA00022670"/>
    </source>
</evidence>
<evidence type="ECO:0000256" key="1">
    <source>
        <dbReference type="ARBA" id="ARBA00004123"/>
    </source>
</evidence>
<dbReference type="GO" id="GO:0016485">
    <property type="term" value="P:protein processing"/>
    <property type="evidence" value="ECO:0007669"/>
    <property type="project" value="TreeGrafter"/>
</dbReference>
<keyword evidence="9 12" id="KW-0653">Protein transport</keyword>
<evidence type="ECO:0000256" key="12">
    <source>
        <dbReference type="RuleBase" id="RU363115"/>
    </source>
</evidence>
<evidence type="ECO:0000259" key="14">
    <source>
        <dbReference type="Pfam" id="PF03416"/>
    </source>
</evidence>
<dbReference type="GO" id="GO:0003677">
    <property type="term" value="F:DNA binding"/>
    <property type="evidence" value="ECO:0007669"/>
    <property type="project" value="InterPro"/>
</dbReference>
<feature type="domain" description="Transposase Tc1-like" evidence="13">
    <location>
        <begin position="69"/>
        <end position="138"/>
    </location>
</feature>
<name>A0A8X6ST29_TRICX</name>
<dbReference type="SUPFAM" id="SSF54001">
    <property type="entry name" value="Cysteine proteinases"/>
    <property type="match status" value="1"/>
</dbReference>
<accession>A0A8X6ST29</accession>
<keyword evidence="17" id="KW-1185">Reference proteome</keyword>